<accession>A0A0S1S1N7</accession>
<organism evidence="1 2">
    <name type="scientific">Klebsiella phage vB_KpnM_KB57</name>
    <dbReference type="NCBI Taxonomy" id="1719140"/>
    <lineage>
        <taxon>Viruses</taxon>
        <taxon>Duplodnaviria</taxon>
        <taxon>Heunggongvirae</taxon>
        <taxon>Uroviricota</taxon>
        <taxon>Caudoviricetes</taxon>
        <taxon>Vequintavirinae</taxon>
        <taxon>Mydovirus</taxon>
        <taxon>Mydovirus KB57</taxon>
    </lineage>
</organism>
<sequence length="66" mass="7889">MKRNRCEGGDFIVRQGKWYEVFDEKDNFVYSFKATSDMCKNVLNRYLVFKADLDPNVNYKIKRVGK</sequence>
<reference evidence="1 2" key="1">
    <citation type="submission" date="2015-10" db="EMBL/GenBank/DDBJ databases">
        <title>Complete genome sequence of Klebsiella pneumoniae bacteriophage vB_KpnM_KB57.</title>
        <authorList>
            <person name="Volozhantsev N.V."/>
            <person name="Popova A.V."/>
            <person name="Krasilnikova V.M."/>
            <person name="Bogun A.G."/>
        </authorList>
    </citation>
    <scope>NUCLEOTIDE SEQUENCE [LARGE SCALE GENOMIC DNA]</scope>
</reference>
<gene>
    <name evidence="1" type="ORF">KB57_130</name>
</gene>
<dbReference type="Proteomes" id="UP000203990">
    <property type="component" value="Segment"/>
</dbReference>
<dbReference type="GeneID" id="26523096"/>
<proteinExistence type="predicted"/>
<dbReference type="KEGG" id="vg:26523096"/>
<dbReference type="EMBL" id="KT934943">
    <property type="protein sequence ID" value="ALM02517.1"/>
    <property type="molecule type" value="Genomic_DNA"/>
</dbReference>
<evidence type="ECO:0000313" key="1">
    <source>
        <dbReference type="EMBL" id="ALM02517.1"/>
    </source>
</evidence>
<keyword evidence="2" id="KW-1185">Reference proteome</keyword>
<dbReference type="RefSeq" id="YP_009187743.1">
    <property type="nucleotide sequence ID" value="NC_028659.1"/>
</dbReference>
<protein>
    <submittedName>
        <fullName evidence="1">Uncharacterized protein</fullName>
    </submittedName>
</protein>
<evidence type="ECO:0000313" key="2">
    <source>
        <dbReference type="Proteomes" id="UP000203990"/>
    </source>
</evidence>
<name>A0A0S1S1N7_9CAUD</name>
<dbReference type="OrthoDB" id="27442at10239"/>